<dbReference type="PIRSF" id="PIRSF036643">
    <property type="entry name" value="FDH_alpha"/>
    <property type="match status" value="1"/>
</dbReference>
<evidence type="ECO:0000259" key="15">
    <source>
        <dbReference type="PROSITE" id="PS51839"/>
    </source>
</evidence>
<dbReference type="Pfam" id="PF01568">
    <property type="entry name" value="Molydop_binding"/>
    <property type="match status" value="1"/>
</dbReference>
<evidence type="ECO:0000256" key="11">
    <source>
        <dbReference type="ARBA" id="ARBA00023014"/>
    </source>
</evidence>
<keyword evidence="8" id="KW-0677">Repeat</keyword>
<dbReference type="Pfam" id="PF04879">
    <property type="entry name" value="Molybdop_Fe4S4"/>
    <property type="match status" value="1"/>
</dbReference>
<dbReference type="SUPFAM" id="SSF54292">
    <property type="entry name" value="2Fe-2S ferredoxin-like"/>
    <property type="match status" value="1"/>
</dbReference>
<feature type="domain" description="4Fe-4S ferredoxin-type" evidence="13">
    <location>
        <begin position="180"/>
        <end position="209"/>
    </location>
</feature>
<accession>A0A1M4WFU8</accession>
<dbReference type="InterPro" id="IPR017900">
    <property type="entry name" value="4Fe4S_Fe_S_CS"/>
</dbReference>
<dbReference type="InterPro" id="IPR001041">
    <property type="entry name" value="2Fe-2S_ferredoxin-type"/>
</dbReference>
<dbReference type="Gene3D" id="2.20.25.90">
    <property type="entry name" value="ADC-like domains"/>
    <property type="match status" value="1"/>
</dbReference>
<evidence type="ECO:0000313" key="16">
    <source>
        <dbReference type="EMBL" id="SHE80116.1"/>
    </source>
</evidence>
<dbReference type="CDD" id="cd02753">
    <property type="entry name" value="MopB_Formate-Dh-H"/>
    <property type="match status" value="1"/>
</dbReference>
<dbReference type="GO" id="GO:0051539">
    <property type="term" value="F:4 iron, 4 sulfur cluster binding"/>
    <property type="evidence" value="ECO:0007669"/>
    <property type="project" value="UniProtKB-KW"/>
</dbReference>
<evidence type="ECO:0000256" key="1">
    <source>
        <dbReference type="ARBA" id="ARBA00001942"/>
    </source>
</evidence>
<evidence type="ECO:0000256" key="7">
    <source>
        <dbReference type="ARBA" id="ARBA00022723"/>
    </source>
</evidence>
<feature type="domain" description="4Fe-4S Mo/W bis-MGD-type" evidence="14">
    <location>
        <begin position="217"/>
        <end position="272"/>
    </location>
</feature>
<dbReference type="InterPro" id="IPR041924">
    <property type="entry name" value="Formate_Dh-H_N"/>
</dbReference>
<dbReference type="PROSITE" id="PS00490">
    <property type="entry name" value="MOLYBDOPTERIN_PROK_2"/>
    <property type="match status" value="1"/>
</dbReference>
<dbReference type="PANTHER" id="PTHR43105:SF14">
    <property type="entry name" value="FORMATE DEHYDROGENASE H"/>
    <property type="match status" value="1"/>
</dbReference>
<comment type="cofactor">
    <cofactor evidence="1">
        <name>Mo-bis(molybdopterin guanine dinucleotide)</name>
        <dbReference type="ChEBI" id="CHEBI:60539"/>
    </cofactor>
</comment>
<evidence type="ECO:0000259" key="12">
    <source>
        <dbReference type="PROSITE" id="PS51085"/>
    </source>
</evidence>
<name>A0A1M4WFU8_9CLOT</name>
<dbReference type="Proteomes" id="UP000184423">
    <property type="component" value="Unassembled WGS sequence"/>
</dbReference>
<feature type="domain" description="4Fe-4S ferredoxin-type" evidence="13">
    <location>
        <begin position="136"/>
        <end position="170"/>
    </location>
</feature>
<evidence type="ECO:0000256" key="3">
    <source>
        <dbReference type="ARBA" id="ARBA00007023"/>
    </source>
</evidence>
<dbReference type="InterPro" id="IPR006963">
    <property type="entry name" value="Mopterin_OxRdtase_4Fe-4S_dom"/>
</dbReference>
<dbReference type="FunFam" id="3.10.20.740:FF:000005">
    <property type="entry name" value="NADH:ubiquinone oxidoreductase subunit"/>
    <property type="match status" value="1"/>
</dbReference>
<dbReference type="Gene3D" id="3.10.20.740">
    <property type="match status" value="1"/>
</dbReference>
<dbReference type="PROSITE" id="PS51379">
    <property type="entry name" value="4FE4S_FER_2"/>
    <property type="match status" value="2"/>
</dbReference>
<dbReference type="PROSITE" id="PS51085">
    <property type="entry name" value="2FE2S_FER_2"/>
    <property type="match status" value="1"/>
</dbReference>
<keyword evidence="11" id="KW-0411">Iron-sulfur</keyword>
<evidence type="ECO:0000259" key="14">
    <source>
        <dbReference type="PROSITE" id="PS51669"/>
    </source>
</evidence>
<dbReference type="GO" id="GO:0008863">
    <property type="term" value="F:formate dehydrogenase (NAD+) activity"/>
    <property type="evidence" value="ECO:0007669"/>
    <property type="project" value="InterPro"/>
</dbReference>
<dbReference type="Gene3D" id="3.40.228.10">
    <property type="entry name" value="Dimethylsulfoxide Reductase, domain 2"/>
    <property type="match status" value="1"/>
</dbReference>
<dbReference type="InterPro" id="IPR019574">
    <property type="entry name" value="NADH_UbQ_OxRdtase_Gsu_4Fe4S-bd"/>
</dbReference>
<dbReference type="GO" id="GO:0015942">
    <property type="term" value="P:formate metabolic process"/>
    <property type="evidence" value="ECO:0007669"/>
    <property type="project" value="InterPro"/>
</dbReference>
<keyword evidence="10" id="KW-0408">Iron</keyword>
<dbReference type="SUPFAM" id="SSF53706">
    <property type="entry name" value="Formate dehydrogenase/DMSO reductase, domains 1-3"/>
    <property type="match status" value="1"/>
</dbReference>
<feature type="domain" description="4Fe-4S His(Cys)3-ligated-type" evidence="15">
    <location>
        <begin position="78"/>
        <end position="117"/>
    </location>
</feature>
<dbReference type="Pfam" id="PF13510">
    <property type="entry name" value="Fer2_4"/>
    <property type="match status" value="1"/>
</dbReference>
<keyword evidence="17" id="KW-1185">Reference proteome</keyword>
<evidence type="ECO:0000256" key="8">
    <source>
        <dbReference type="ARBA" id="ARBA00022737"/>
    </source>
</evidence>
<dbReference type="SUPFAM" id="SSF54862">
    <property type="entry name" value="4Fe-4S ferredoxins"/>
    <property type="match status" value="1"/>
</dbReference>
<dbReference type="InterPro" id="IPR017896">
    <property type="entry name" value="4Fe4S_Fe-S-bd"/>
</dbReference>
<dbReference type="GO" id="GO:0043546">
    <property type="term" value="F:molybdopterin cofactor binding"/>
    <property type="evidence" value="ECO:0007669"/>
    <property type="project" value="InterPro"/>
</dbReference>
<dbReference type="InterPro" id="IPR027467">
    <property type="entry name" value="MopterinOxRdtase_cofactor_BS"/>
</dbReference>
<dbReference type="RefSeq" id="WP_073248330.1">
    <property type="nucleotide sequence ID" value="NZ_FQVG01000017.1"/>
</dbReference>
<dbReference type="InterPro" id="IPR006655">
    <property type="entry name" value="Mopterin_OxRdtase_prok_CS"/>
</dbReference>
<dbReference type="FunFam" id="3.40.228.10:FF:000002">
    <property type="entry name" value="Formate dehydrogenase subunit alpha"/>
    <property type="match status" value="1"/>
</dbReference>
<dbReference type="NCBIfam" id="TIGR01591">
    <property type="entry name" value="Fdh-alpha"/>
    <property type="match status" value="1"/>
</dbReference>
<dbReference type="AlphaFoldDB" id="A0A1M4WFU8"/>
<feature type="domain" description="2Fe-2S ferredoxin-type" evidence="12">
    <location>
        <begin position="1"/>
        <end position="78"/>
    </location>
</feature>
<dbReference type="InterPro" id="IPR006478">
    <property type="entry name" value="Formate_DH_asu"/>
</dbReference>
<comment type="similarity">
    <text evidence="3">In the C-terminal section; belongs to the prokaryotic molybdopterin-containing oxidoreductase family.</text>
</comment>
<dbReference type="PANTHER" id="PTHR43105">
    <property type="entry name" value="RESPIRATORY NITRATE REDUCTASE"/>
    <property type="match status" value="1"/>
</dbReference>
<keyword evidence="4" id="KW-0004">4Fe-4S</keyword>
<dbReference type="CDD" id="cd02790">
    <property type="entry name" value="MopB_CT_Formate-Dh_H"/>
    <property type="match status" value="1"/>
</dbReference>
<evidence type="ECO:0000256" key="6">
    <source>
        <dbReference type="ARBA" id="ARBA00022714"/>
    </source>
</evidence>
<dbReference type="InterPro" id="IPR041925">
    <property type="entry name" value="CT_Formate-Dh_H"/>
</dbReference>
<dbReference type="GO" id="GO:0051537">
    <property type="term" value="F:2 iron, 2 sulfur cluster binding"/>
    <property type="evidence" value="ECO:0007669"/>
    <property type="project" value="UniProtKB-KW"/>
</dbReference>
<dbReference type="Pfam" id="PF00384">
    <property type="entry name" value="Molybdopterin"/>
    <property type="match status" value="1"/>
</dbReference>
<dbReference type="Pfam" id="PF10588">
    <property type="entry name" value="NADH-G_4Fe-4S_3"/>
    <property type="match status" value="1"/>
</dbReference>
<dbReference type="FunFam" id="3.30.70.20:FF:000035">
    <property type="entry name" value="Iron hydrogenase 1"/>
    <property type="match status" value="1"/>
</dbReference>
<protein>
    <submittedName>
        <fullName evidence="16">NAD-dependent formate dehydrogenase catalytic subunit</fullName>
    </submittedName>
</protein>
<evidence type="ECO:0000256" key="9">
    <source>
        <dbReference type="ARBA" id="ARBA00023002"/>
    </source>
</evidence>
<evidence type="ECO:0000259" key="13">
    <source>
        <dbReference type="PROSITE" id="PS51379"/>
    </source>
</evidence>
<dbReference type="GO" id="GO:0046872">
    <property type="term" value="F:metal ion binding"/>
    <property type="evidence" value="ECO:0007669"/>
    <property type="project" value="UniProtKB-KW"/>
</dbReference>
<evidence type="ECO:0000256" key="4">
    <source>
        <dbReference type="ARBA" id="ARBA00022485"/>
    </source>
</evidence>
<evidence type="ECO:0000256" key="10">
    <source>
        <dbReference type="ARBA" id="ARBA00023004"/>
    </source>
</evidence>
<comment type="cofactor">
    <cofactor evidence="2">
        <name>[4Fe-4S] cluster</name>
        <dbReference type="ChEBI" id="CHEBI:49883"/>
    </cofactor>
</comment>
<dbReference type="CDD" id="cd00207">
    <property type="entry name" value="fer2"/>
    <property type="match status" value="1"/>
</dbReference>
<dbReference type="PROSITE" id="PS00932">
    <property type="entry name" value="MOLYBDOPTERIN_PROK_3"/>
    <property type="match status" value="1"/>
</dbReference>
<dbReference type="Gene3D" id="2.40.40.20">
    <property type="match status" value="1"/>
</dbReference>
<keyword evidence="9" id="KW-0560">Oxidoreductase</keyword>
<dbReference type="EMBL" id="FQVG01000017">
    <property type="protein sequence ID" value="SHE80116.1"/>
    <property type="molecule type" value="Genomic_DNA"/>
</dbReference>
<reference evidence="17" key="1">
    <citation type="submission" date="2016-11" db="EMBL/GenBank/DDBJ databases">
        <authorList>
            <person name="Varghese N."/>
            <person name="Submissions S."/>
        </authorList>
    </citation>
    <scope>NUCLEOTIDE SEQUENCE [LARGE SCALE GENOMIC DNA]</scope>
    <source>
        <strain evidence="17">DSM 10124</strain>
    </source>
</reference>
<dbReference type="GO" id="GO:0016020">
    <property type="term" value="C:membrane"/>
    <property type="evidence" value="ECO:0007669"/>
    <property type="project" value="TreeGrafter"/>
</dbReference>
<dbReference type="SMART" id="SM00926">
    <property type="entry name" value="Molybdop_Fe4S4"/>
    <property type="match status" value="1"/>
</dbReference>
<dbReference type="InterPro" id="IPR006656">
    <property type="entry name" value="Mopterin_OxRdtase"/>
</dbReference>
<dbReference type="GO" id="GO:0003954">
    <property type="term" value="F:NADH dehydrogenase activity"/>
    <property type="evidence" value="ECO:0007669"/>
    <property type="project" value="TreeGrafter"/>
</dbReference>
<dbReference type="PROSITE" id="PS00198">
    <property type="entry name" value="4FE4S_FER_1"/>
    <property type="match status" value="1"/>
</dbReference>
<evidence type="ECO:0000256" key="5">
    <source>
        <dbReference type="ARBA" id="ARBA00022505"/>
    </source>
</evidence>
<dbReference type="SMART" id="SM00929">
    <property type="entry name" value="NADH-G_4Fe-4S_3"/>
    <property type="match status" value="1"/>
</dbReference>
<dbReference type="InterPro" id="IPR036010">
    <property type="entry name" value="2Fe-2S_ferredoxin-like_sf"/>
</dbReference>
<dbReference type="PROSITE" id="PS00551">
    <property type="entry name" value="MOLYBDOPTERIN_PROK_1"/>
    <property type="match status" value="1"/>
</dbReference>
<dbReference type="InterPro" id="IPR050123">
    <property type="entry name" value="Prok_molybdopt-oxidoreductase"/>
</dbReference>
<organism evidence="16 17">
    <name type="scientific">Caloramator proteoclasticus DSM 10124</name>
    <dbReference type="NCBI Taxonomy" id="1121262"/>
    <lineage>
        <taxon>Bacteria</taxon>
        <taxon>Bacillati</taxon>
        <taxon>Bacillota</taxon>
        <taxon>Clostridia</taxon>
        <taxon>Eubacteriales</taxon>
        <taxon>Clostridiaceae</taxon>
        <taxon>Caloramator</taxon>
    </lineage>
</organism>
<evidence type="ECO:0000313" key="17">
    <source>
        <dbReference type="Proteomes" id="UP000184423"/>
    </source>
</evidence>
<keyword evidence="7" id="KW-0479">Metal-binding</keyword>
<keyword evidence="5" id="KW-0500">Molybdenum</keyword>
<dbReference type="Gene3D" id="3.30.70.20">
    <property type="match status" value="1"/>
</dbReference>
<proteinExistence type="inferred from homology"/>
<dbReference type="Gene3D" id="3.40.50.740">
    <property type="match status" value="1"/>
</dbReference>
<dbReference type="FunFam" id="2.40.40.20:FF:000005">
    <property type="entry name" value="Periplasmic nitrate reductase"/>
    <property type="match status" value="1"/>
</dbReference>
<dbReference type="InterPro" id="IPR009010">
    <property type="entry name" value="Asp_de-COase-like_dom_sf"/>
</dbReference>
<dbReference type="InterPro" id="IPR006657">
    <property type="entry name" value="MoPterin_dinucl-bd_dom"/>
</dbReference>
<evidence type="ECO:0000256" key="2">
    <source>
        <dbReference type="ARBA" id="ARBA00001966"/>
    </source>
</evidence>
<keyword evidence="6" id="KW-0001">2Fe-2S</keyword>
<dbReference type="PROSITE" id="PS51669">
    <property type="entry name" value="4FE4S_MOW_BIS_MGD"/>
    <property type="match status" value="1"/>
</dbReference>
<dbReference type="PROSITE" id="PS51839">
    <property type="entry name" value="4FE4S_HC3"/>
    <property type="match status" value="1"/>
</dbReference>
<dbReference type="SUPFAM" id="SSF50692">
    <property type="entry name" value="ADC-like"/>
    <property type="match status" value="1"/>
</dbReference>
<gene>
    <name evidence="16" type="ORF">SAMN02746091_01140</name>
</gene>
<dbReference type="GO" id="GO:0022904">
    <property type="term" value="P:respiratory electron transport chain"/>
    <property type="evidence" value="ECO:0007669"/>
    <property type="project" value="TreeGrafter"/>
</dbReference>
<sequence length="888" mass="99061">MINLTIDGVKISVEEGTTILEAARLLGKDIPTLCHDERLKPHGACRICVVEVEGAKSLLASCSTPVQEGMVVHTESKSVIEARKTVLELLISNHPLDCLTCEKAGDCKLQDYCYRYDIKEDKYGGEKIKYELDDSNEFYICDQNKCILCGKCVRVCNELQCTGAIGFAKRGFYTHIAVPFDRKLYESDCVSCGNCVAVCPVGALTVKKRDKYRAWEVKKVRTTCSYCGVGCQMYLLVKDDKVVGVEPCFSEPNKGLMCVKGRFAYNFINHRDRLKKPLIKKNGEFVEVEWDEALDYVASRLKKIKDEYGSDSIAGFASARCTNEDNYMFQKFMRAVIGTNNVDHCARLCHATTVTGLATTFGSGAMTNSIGELEKADCIFIIGSNTTETHPVTATYIKRAKLNGAKIIVADPREIELTKGADVFMQLKPGTNVALLNAMMNVIIEEGLEDKKFIEERCENFEELVEIVKQYTPEKVEEITGVKAELIKEAARLYAMSEKSSIVYSMGITQHSSGVEHVYSVANLAMLCGKIGKEGCGVNPLRGQNNVQGACDMGCLPDVFPGYQKVFVKENLEKFEGAWGVKLSDKVGLTVPEVFKAAHDGKVKALYIMGENPMVSDPDIKHVEEALNSLEFLVVQDIFLTDTAKLADVVLPAASFAEKDGTFTNSERRVQRVRRAINSVGEAREDWRIIKELMIRLGYECSLNSSKDVMEEISKLTPQYRGIDYERIEEKGLQWPVLDKNHSGTPILHVEKFARGKGLFKPAHYKAAAETPDSEYPLILTTGRVLYHYHTMTMTGKNEGLMNIVGEPFVEINPMNASKLGIKDGEMVEVTSRRGSVKVRAKVTERIEEDVVFMPFHFKEANTLTNTALDEVTKEPELKVCTVRINRL</sequence>
<dbReference type="Pfam" id="PF12838">
    <property type="entry name" value="Fer4_7"/>
    <property type="match status" value="1"/>
</dbReference>